<dbReference type="Gene3D" id="3.30.2010.10">
    <property type="entry name" value="Metalloproteases ('zincins'), catalytic domain"/>
    <property type="match status" value="1"/>
</dbReference>
<dbReference type="GO" id="GO:0016020">
    <property type="term" value="C:membrane"/>
    <property type="evidence" value="ECO:0007669"/>
    <property type="project" value="TreeGrafter"/>
</dbReference>
<evidence type="ECO:0000313" key="10">
    <source>
        <dbReference type="Proteomes" id="UP000286806"/>
    </source>
</evidence>
<dbReference type="GO" id="GO:0004222">
    <property type="term" value="F:metalloendopeptidase activity"/>
    <property type="evidence" value="ECO:0007669"/>
    <property type="project" value="InterPro"/>
</dbReference>
<dbReference type="Proteomes" id="UP000286806">
    <property type="component" value="Unassembled WGS sequence"/>
</dbReference>
<reference evidence="9 10" key="1">
    <citation type="journal article" date="2019" name="Front. Microbiol.">
        <title>Genomes of Neutrophilic Sulfur-Oxidizing Chemolithoautotrophs Representing 9 Proteobacterial Species From 8 Genera.</title>
        <authorList>
            <person name="Watanabe T."/>
            <person name="Kojima H."/>
            <person name="Umezawa K."/>
            <person name="Hori C."/>
            <person name="Takasuka T.E."/>
            <person name="Kato Y."/>
            <person name="Fukui M."/>
        </authorList>
    </citation>
    <scope>NUCLEOTIDE SEQUENCE [LARGE SCALE GENOMIC DNA]</scope>
    <source>
        <strain evidence="9 10">TTN</strain>
    </source>
</reference>
<dbReference type="AlphaFoldDB" id="A0A401J9J0"/>
<comment type="caution">
    <text evidence="9">The sequence shown here is derived from an EMBL/GenBank/DDBJ whole genome shotgun (WGS) entry which is preliminary data.</text>
</comment>
<dbReference type="PANTHER" id="PTHR22726:SF1">
    <property type="entry name" value="METALLOENDOPEPTIDASE OMA1, MITOCHONDRIAL"/>
    <property type="match status" value="1"/>
</dbReference>
<evidence type="ECO:0000256" key="7">
    <source>
        <dbReference type="SAM" id="SignalP"/>
    </source>
</evidence>
<evidence type="ECO:0000256" key="6">
    <source>
        <dbReference type="RuleBase" id="RU003983"/>
    </source>
</evidence>
<evidence type="ECO:0000256" key="1">
    <source>
        <dbReference type="ARBA" id="ARBA00022670"/>
    </source>
</evidence>
<dbReference type="PROSITE" id="PS51257">
    <property type="entry name" value="PROKAR_LIPOPROTEIN"/>
    <property type="match status" value="1"/>
</dbReference>
<keyword evidence="5 6" id="KW-0482">Metalloprotease</keyword>
<name>A0A401J9J0_9PROT</name>
<comment type="cofactor">
    <cofactor evidence="6">
        <name>Zn(2+)</name>
        <dbReference type="ChEBI" id="CHEBI:29105"/>
    </cofactor>
    <text evidence="6">Binds 1 zinc ion per subunit.</text>
</comment>
<evidence type="ECO:0000256" key="2">
    <source>
        <dbReference type="ARBA" id="ARBA00022723"/>
    </source>
</evidence>
<evidence type="ECO:0000259" key="8">
    <source>
        <dbReference type="Pfam" id="PF01435"/>
    </source>
</evidence>
<feature type="signal peptide" evidence="7">
    <location>
        <begin position="1"/>
        <end position="20"/>
    </location>
</feature>
<dbReference type="PANTHER" id="PTHR22726">
    <property type="entry name" value="METALLOENDOPEPTIDASE OMA1"/>
    <property type="match status" value="1"/>
</dbReference>
<protein>
    <submittedName>
        <fullName evidence="9">Zn-dependent protease with chaperone function PA4632</fullName>
    </submittedName>
</protein>
<dbReference type="GO" id="GO:0051603">
    <property type="term" value="P:proteolysis involved in protein catabolic process"/>
    <property type="evidence" value="ECO:0007669"/>
    <property type="project" value="TreeGrafter"/>
</dbReference>
<dbReference type="RefSeq" id="WP_124703080.1">
    <property type="nucleotide sequence ID" value="NZ_BGOW01000001.1"/>
</dbReference>
<dbReference type="InterPro" id="IPR051156">
    <property type="entry name" value="Mito/Outer_Membr_Metalloprot"/>
</dbReference>
<sequence>MTQSRLALITLITASTLLTASCETVNTTQGGAIGVDRKQIMSPLVSSRQLEQQASLAYTDLIGKEAKQGDLNPDPAQTARVRRIVDRLIPQTAVFRPDALKWNWQVNVIRSPDVNAWCMPGGKIAIYTGILDKLKLSDDEIAAVMGHEIAHALREHAREQASEQTLAQLGLLGASLAGAGQNTVNAGSQLYQLGIGLPHSRTHETEADRIGVELAARAGYDPRAAISVWQKMTRLGGSRPPEFLSTHPNPESRMRDLQQYAEKVMPLYLQAKKTSHTVLPRLRIAYKIGSLFFTPALTCALVCTPSRTI</sequence>
<keyword evidence="4 6" id="KW-0862">Zinc</keyword>
<proteinExistence type="inferred from homology"/>
<dbReference type="GO" id="GO:0046872">
    <property type="term" value="F:metal ion binding"/>
    <property type="evidence" value="ECO:0007669"/>
    <property type="project" value="UniProtKB-KW"/>
</dbReference>
<keyword evidence="1 6" id="KW-0645">Protease</keyword>
<feature type="chain" id="PRO_5019299169" evidence="7">
    <location>
        <begin position="21"/>
        <end position="309"/>
    </location>
</feature>
<keyword evidence="3 6" id="KW-0378">Hydrolase</keyword>
<dbReference type="InterPro" id="IPR001915">
    <property type="entry name" value="Peptidase_M48"/>
</dbReference>
<evidence type="ECO:0000256" key="4">
    <source>
        <dbReference type="ARBA" id="ARBA00022833"/>
    </source>
</evidence>
<comment type="similarity">
    <text evidence="6">Belongs to the peptidase M48 family.</text>
</comment>
<dbReference type="OrthoDB" id="9810445at2"/>
<dbReference type="CDD" id="cd07331">
    <property type="entry name" value="M48C_Oma1_like"/>
    <property type="match status" value="1"/>
</dbReference>
<evidence type="ECO:0000256" key="3">
    <source>
        <dbReference type="ARBA" id="ARBA00022801"/>
    </source>
</evidence>
<keyword evidence="2" id="KW-0479">Metal-binding</keyword>
<accession>A0A401J9J0</accession>
<organism evidence="9 10">
    <name type="scientific">Sulfuriferula multivorans</name>
    <dbReference type="NCBI Taxonomy" id="1559896"/>
    <lineage>
        <taxon>Bacteria</taxon>
        <taxon>Pseudomonadati</taxon>
        <taxon>Pseudomonadota</taxon>
        <taxon>Betaproteobacteria</taxon>
        <taxon>Nitrosomonadales</taxon>
        <taxon>Sulfuricellaceae</taxon>
        <taxon>Sulfuriferula</taxon>
    </lineage>
</organism>
<evidence type="ECO:0000256" key="5">
    <source>
        <dbReference type="ARBA" id="ARBA00023049"/>
    </source>
</evidence>
<feature type="domain" description="Peptidase M48" evidence="8">
    <location>
        <begin position="75"/>
        <end position="260"/>
    </location>
</feature>
<dbReference type="Pfam" id="PF01435">
    <property type="entry name" value="Peptidase_M48"/>
    <property type="match status" value="1"/>
</dbReference>
<evidence type="ECO:0000313" key="9">
    <source>
        <dbReference type="EMBL" id="GBL44224.1"/>
    </source>
</evidence>
<keyword evidence="10" id="KW-1185">Reference proteome</keyword>
<gene>
    <name evidence="9" type="ORF">SFMTTN_0019</name>
</gene>
<keyword evidence="7" id="KW-0732">Signal</keyword>
<dbReference type="EMBL" id="BGOW01000001">
    <property type="protein sequence ID" value="GBL44224.1"/>
    <property type="molecule type" value="Genomic_DNA"/>
</dbReference>